<evidence type="ECO:0000313" key="2">
    <source>
        <dbReference type="Proteomes" id="UP000008311"/>
    </source>
</evidence>
<keyword evidence="2" id="KW-1185">Reference proteome</keyword>
<organism evidence="1 2">
    <name type="scientific">Ricinus communis</name>
    <name type="common">Castor bean</name>
    <dbReference type="NCBI Taxonomy" id="3988"/>
    <lineage>
        <taxon>Eukaryota</taxon>
        <taxon>Viridiplantae</taxon>
        <taxon>Streptophyta</taxon>
        <taxon>Embryophyta</taxon>
        <taxon>Tracheophyta</taxon>
        <taxon>Spermatophyta</taxon>
        <taxon>Magnoliopsida</taxon>
        <taxon>eudicotyledons</taxon>
        <taxon>Gunneridae</taxon>
        <taxon>Pentapetalae</taxon>
        <taxon>rosids</taxon>
        <taxon>fabids</taxon>
        <taxon>Malpighiales</taxon>
        <taxon>Euphorbiaceae</taxon>
        <taxon>Acalyphoideae</taxon>
        <taxon>Acalypheae</taxon>
        <taxon>Ricinus</taxon>
    </lineage>
</organism>
<protein>
    <submittedName>
        <fullName evidence="1">Uncharacterized protein</fullName>
    </submittedName>
</protein>
<proteinExistence type="predicted"/>
<name>B9S4K9_RICCO</name>
<dbReference type="InParanoid" id="B9S4K9"/>
<evidence type="ECO:0000313" key="1">
    <source>
        <dbReference type="EMBL" id="EEF41473.1"/>
    </source>
</evidence>
<reference evidence="2" key="1">
    <citation type="journal article" date="2010" name="Nat. Biotechnol.">
        <title>Draft genome sequence of the oilseed species Ricinus communis.</title>
        <authorList>
            <person name="Chan A.P."/>
            <person name="Crabtree J."/>
            <person name="Zhao Q."/>
            <person name="Lorenzi H."/>
            <person name="Orvis J."/>
            <person name="Puiu D."/>
            <person name="Melake-Berhan A."/>
            <person name="Jones K.M."/>
            <person name="Redman J."/>
            <person name="Chen G."/>
            <person name="Cahoon E.B."/>
            <person name="Gedil M."/>
            <person name="Stanke M."/>
            <person name="Haas B.J."/>
            <person name="Wortman J.R."/>
            <person name="Fraser-Liggett C.M."/>
            <person name="Ravel J."/>
            <person name="Rabinowicz P.D."/>
        </authorList>
    </citation>
    <scope>NUCLEOTIDE SEQUENCE [LARGE SCALE GENOMIC DNA]</scope>
    <source>
        <strain evidence="2">cv. Hale</strain>
    </source>
</reference>
<sequence>MKSPIPDLVEWMKVKTRLILTSCEARLNARELDLGPRESRSSDPYRQDWFLVAQSLGGLTCGQYTPVQGQVRSAQA</sequence>
<dbReference type="EMBL" id="EQ973865">
    <property type="protein sequence ID" value="EEF41473.1"/>
    <property type="molecule type" value="Genomic_DNA"/>
</dbReference>
<gene>
    <name evidence="1" type="ORF">RCOM_0810130</name>
</gene>
<accession>B9S4K9</accession>
<dbReference type="AlphaFoldDB" id="B9S4K9"/>
<dbReference type="Proteomes" id="UP000008311">
    <property type="component" value="Unassembled WGS sequence"/>
</dbReference>